<evidence type="ECO:0000256" key="5">
    <source>
        <dbReference type="ARBA" id="ARBA00022833"/>
    </source>
</evidence>
<dbReference type="InterPro" id="IPR006594">
    <property type="entry name" value="LisH"/>
</dbReference>
<dbReference type="PANTHER" id="PTHR12170:SF2">
    <property type="entry name" value="E3 UBIQUITIN-PROTEIN TRANSFERASE MAEA"/>
    <property type="match status" value="1"/>
</dbReference>
<dbReference type="GO" id="GO:0008270">
    <property type="term" value="F:zinc ion binding"/>
    <property type="evidence" value="ECO:0007669"/>
    <property type="project" value="UniProtKB-KW"/>
</dbReference>
<feature type="domain" description="RING-Gid-type" evidence="8">
    <location>
        <begin position="301"/>
        <end position="370"/>
    </location>
</feature>
<dbReference type="GO" id="GO:0005634">
    <property type="term" value="C:nucleus"/>
    <property type="evidence" value="ECO:0007669"/>
    <property type="project" value="TreeGrafter"/>
</dbReference>
<dbReference type="InterPro" id="IPR013144">
    <property type="entry name" value="CRA_dom"/>
</dbReference>
<dbReference type="PANTHER" id="PTHR12170">
    <property type="entry name" value="MACROPHAGE ERYTHROBLAST ATTACHER-RELATED"/>
    <property type="match status" value="1"/>
</dbReference>
<evidence type="ECO:0000256" key="6">
    <source>
        <dbReference type="PROSITE-ProRule" id="PRU01215"/>
    </source>
</evidence>
<dbReference type="GO" id="GO:0034657">
    <property type="term" value="C:GID complex"/>
    <property type="evidence" value="ECO:0007669"/>
    <property type="project" value="TreeGrafter"/>
</dbReference>
<comment type="caution">
    <text evidence="9">The sequence shown here is derived from an EMBL/GenBank/DDBJ whole genome shotgun (WGS) entry which is preliminary data.</text>
</comment>
<evidence type="ECO:0000256" key="3">
    <source>
        <dbReference type="ARBA" id="ARBA00022723"/>
    </source>
</evidence>
<dbReference type="InterPro" id="IPR006595">
    <property type="entry name" value="CTLH_C"/>
</dbReference>
<evidence type="ECO:0000313" key="9">
    <source>
        <dbReference type="EMBL" id="GJQ11440.1"/>
    </source>
</evidence>
<evidence type="ECO:0008006" key="11">
    <source>
        <dbReference type="Google" id="ProtNLM"/>
    </source>
</evidence>
<keyword evidence="5" id="KW-0862">Zinc</keyword>
<dbReference type="OrthoDB" id="1933455at2759"/>
<keyword evidence="4 6" id="KW-0863">Zinc-finger</keyword>
<dbReference type="EMBL" id="BQMJ01000024">
    <property type="protein sequence ID" value="GJQ11440.1"/>
    <property type="molecule type" value="Genomic_DNA"/>
</dbReference>
<dbReference type="PROSITE" id="PS50897">
    <property type="entry name" value="CTLH"/>
    <property type="match status" value="1"/>
</dbReference>
<organism evidence="9 10">
    <name type="scientific">Galdieria partita</name>
    <dbReference type="NCBI Taxonomy" id="83374"/>
    <lineage>
        <taxon>Eukaryota</taxon>
        <taxon>Rhodophyta</taxon>
        <taxon>Bangiophyceae</taxon>
        <taxon>Galdieriales</taxon>
        <taxon>Galdieriaceae</taxon>
        <taxon>Galdieria</taxon>
    </lineage>
</organism>
<feature type="zinc finger region" description="RING-Gid-type" evidence="6">
    <location>
        <begin position="301"/>
        <end position="370"/>
    </location>
</feature>
<evidence type="ECO:0000313" key="10">
    <source>
        <dbReference type="Proteomes" id="UP001061958"/>
    </source>
</evidence>
<dbReference type="PROSITE" id="PS51867">
    <property type="entry name" value="ZF_RING_GID"/>
    <property type="match status" value="1"/>
</dbReference>
<dbReference type="SMART" id="SM00667">
    <property type="entry name" value="LisH"/>
    <property type="match status" value="1"/>
</dbReference>
<dbReference type="SMART" id="SM00668">
    <property type="entry name" value="CTLH"/>
    <property type="match status" value="1"/>
</dbReference>
<dbReference type="AlphaFoldDB" id="A0A9C7UQD3"/>
<comment type="subcellular location">
    <subcellularLocation>
        <location evidence="1">Cytoplasm</location>
    </subcellularLocation>
</comment>
<protein>
    <recommendedName>
        <fullName evidence="11">Macrophage erythroblast attacher</fullName>
    </recommendedName>
</protein>
<dbReference type="InterPro" id="IPR044063">
    <property type="entry name" value="ZF_RING_GID"/>
</dbReference>
<evidence type="ECO:0000256" key="1">
    <source>
        <dbReference type="ARBA" id="ARBA00004496"/>
    </source>
</evidence>
<dbReference type="GO" id="GO:0043161">
    <property type="term" value="P:proteasome-mediated ubiquitin-dependent protein catabolic process"/>
    <property type="evidence" value="ECO:0007669"/>
    <property type="project" value="InterPro"/>
</dbReference>
<evidence type="ECO:0000259" key="8">
    <source>
        <dbReference type="PROSITE" id="PS51867"/>
    </source>
</evidence>
<proteinExistence type="predicted"/>
<dbReference type="InterPro" id="IPR045098">
    <property type="entry name" value="Fyv10_fam"/>
</dbReference>
<dbReference type="SMART" id="SM00757">
    <property type="entry name" value="CRA"/>
    <property type="match status" value="1"/>
</dbReference>
<dbReference type="InterPro" id="IPR024964">
    <property type="entry name" value="CTLH/CRA"/>
</dbReference>
<dbReference type="Pfam" id="PF10607">
    <property type="entry name" value="CTLH"/>
    <property type="match status" value="1"/>
</dbReference>
<evidence type="ECO:0000256" key="4">
    <source>
        <dbReference type="ARBA" id="ARBA00022771"/>
    </source>
</evidence>
<evidence type="ECO:0000256" key="2">
    <source>
        <dbReference type="ARBA" id="ARBA00022490"/>
    </source>
</evidence>
<keyword evidence="2" id="KW-0963">Cytoplasm</keyword>
<dbReference type="CDD" id="cd16659">
    <property type="entry name" value="RING-Ubox_Emp"/>
    <property type="match status" value="1"/>
</dbReference>
<dbReference type="PROSITE" id="PS50896">
    <property type="entry name" value="LISH"/>
    <property type="match status" value="1"/>
</dbReference>
<dbReference type="Proteomes" id="UP001061958">
    <property type="component" value="Unassembled WGS sequence"/>
</dbReference>
<reference evidence="9" key="2">
    <citation type="submission" date="2022-01" db="EMBL/GenBank/DDBJ databases">
        <authorList>
            <person name="Hirooka S."/>
            <person name="Miyagishima S.Y."/>
        </authorList>
    </citation>
    <scope>NUCLEOTIDE SEQUENCE</scope>
    <source>
        <strain evidence="9">NBRC 102759</strain>
    </source>
</reference>
<accession>A0A9C7UQD3</accession>
<gene>
    <name evidence="9" type="ORF">GpartN1_g3231.t1</name>
</gene>
<evidence type="ECO:0000259" key="7">
    <source>
        <dbReference type="PROSITE" id="PS50897"/>
    </source>
</evidence>
<dbReference type="GO" id="GO:0005737">
    <property type="term" value="C:cytoplasm"/>
    <property type="evidence" value="ECO:0007669"/>
    <property type="project" value="UniProtKB-SubCell"/>
</dbReference>
<sequence>MELESPFLHVPIETLSKNLKGLKKQIDKELDGILQSVDMVLSTSSMDSNNSQLNTCLGNIQQHLQQLSSWIGHFKSQDEKALQLLAARLNFAKQLENPNVEGGEAVECLNNLRLYRLLVVHLLREGYTETAEKLAESTNIGDLVDMEVFKTTKNVVDALSTGDCSEALKWCAENRKKLQKMKSTLEFDLHVQVFVELRRQGKVFEAISYARKNLSTCPKEQLKQVQRVLTLLAFPESTSCEPYRQLYSRDRWKELIQAFRTEYYILNGLTKDSLLEIVIKAGLSALKTSCCFDEDLRNVNCPVCNEPYRTLSTELPFSHHVHSVLVCRMSGEIMDEHNPPMILPNGNAYSEKALKEMAERNGGKIYDPQSGEIFDFPSEDIRKAFIM</sequence>
<name>A0A9C7UQD3_9RHOD</name>
<keyword evidence="3" id="KW-0479">Metal-binding</keyword>
<feature type="domain" description="CTLH" evidence="7">
    <location>
        <begin position="148"/>
        <end position="205"/>
    </location>
</feature>
<reference evidence="9" key="1">
    <citation type="journal article" date="2022" name="Proc. Natl. Acad. Sci. U.S.A.">
        <title>Life cycle and functional genomics of the unicellular red alga Galdieria for elucidating algal and plant evolution and industrial use.</title>
        <authorList>
            <person name="Hirooka S."/>
            <person name="Itabashi T."/>
            <person name="Ichinose T.M."/>
            <person name="Onuma R."/>
            <person name="Fujiwara T."/>
            <person name="Yamashita S."/>
            <person name="Jong L.W."/>
            <person name="Tomita R."/>
            <person name="Iwane A.H."/>
            <person name="Miyagishima S.Y."/>
        </authorList>
    </citation>
    <scope>NUCLEOTIDE SEQUENCE</scope>
    <source>
        <strain evidence="9">NBRC 102759</strain>
    </source>
</reference>
<keyword evidence="10" id="KW-1185">Reference proteome</keyword>
<dbReference type="GO" id="GO:0061630">
    <property type="term" value="F:ubiquitin protein ligase activity"/>
    <property type="evidence" value="ECO:0007669"/>
    <property type="project" value="InterPro"/>
</dbReference>